<evidence type="ECO:0000256" key="2">
    <source>
        <dbReference type="ARBA" id="ARBA00022692"/>
    </source>
</evidence>
<gene>
    <name evidence="7" type="primary">steT_2</name>
    <name evidence="7" type="ORF">Pan44_23540</name>
</gene>
<keyword evidence="3 6" id="KW-1133">Transmembrane helix</keyword>
<feature type="transmembrane region" description="Helical" evidence="6">
    <location>
        <begin position="317"/>
        <end position="339"/>
    </location>
</feature>
<feature type="transmembrane region" description="Helical" evidence="6">
    <location>
        <begin position="360"/>
        <end position="380"/>
    </location>
</feature>
<feature type="transmembrane region" description="Helical" evidence="6">
    <location>
        <begin position="74"/>
        <end position="96"/>
    </location>
</feature>
<dbReference type="OrthoDB" id="9809628at2"/>
<dbReference type="KEGG" id="ccos:Pan44_23540"/>
<proteinExistence type="predicted"/>
<keyword evidence="4 6" id="KW-0472">Membrane</keyword>
<keyword evidence="2 6" id="KW-0812">Transmembrane</keyword>
<dbReference type="Gene3D" id="1.20.1740.10">
    <property type="entry name" value="Amino acid/polyamine transporter I"/>
    <property type="match status" value="1"/>
</dbReference>
<evidence type="ECO:0000256" key="3">
    <source>
        <dbReference type="ARBA" id="ARBA00022989"/>
    </source>
</evidence>
<dbReference type="InterPro" id="IPR050598">
    <property type="entry name" value="AminoAcid_Transporter"/>
</dbReference>
<reference evidence="7 8" key="1">
    <citation type="submission" date="2019-02" db="EMBL/GenBank/DDBJ databases">
        <title>Deep-cultivation of Planctomycetes and their phenomic and genomic characterization uncovers novel biology.</title>
        <authorList>
            <person name="Wiegand S."/>
            <person name="Jogler M."/>
            <person name="Boedeker C."/>
            <person name="Pinto D."/>
            <person name="Vollmers J."/>
            <person name="Rivas-Marin E."/>
            <person name="Kohn T."/>
            <person name="Peeters S.H."/>
            <person name="Heuer A."/>
            <person name="Rast P."/>
            <person name="Oberbeckmann S."/>
            <person name="Bunk B."/>
            <person name="Jeske O."/>
            <person name="Meyerdierks A."/>
            <person name="Storesund J.E."/>
            <person name="Kallscheuer N."/>
            <person name="Luecker S."/>
            <person name="Lage O.M."/>
            <person name="Pohl T."/>
            <person name="Merkel B.J."/>
            <person name="Hornburger P."/>
            <person name="Mueller R.-W."/>
            <person name="Bruemmer F."/>
            <person name="Labrenz M."/>
            <person name="Spormann A.M."/>
            <person name="Op den Camp H."/>
            <person name="Overmann J."/>
            <person name="Amann R."/>
            <person name="Jetten M.S.M."/>
            <person name="Mascher T."/>
            <person name="Medema M.H."/>
            <person name="Devos D.P."/>
            <person name="Kaster A.-K."/>
            <person name="Ovreas L."/>
            <person name="Rohde M."/>
            <person name="Galperin M.Y."/>
            <person name="Jogler C."/>
        </authorList>
    </citation>
    <scope>NUCLEOTIDE SEQUENCE [LARGE SCALE GENOMIC DNA]</scope>
    <source>
        <strain evidence="7 8">Pan44</strain>
    </source>
</reference>
<evidence type="ECO:0000256" key="1">
    <source>
        <dbReference type="ARBA" id="ARBA00004141"/>
    </source>
</evidence>
<feature type="transmembrane region" description="Helical" evidence="6">
    <location>
        <begin position="163"/>
        <end position="183"/>
    </location>
</feature>
<dbReference type="RefSeq" id="WP_145030196.1">
    <property type="nucleotide sequence ID" value="NZ_CP036271.1"/>
</dbReference>
<feature type="transmembrane region" description="Helical" evidence="6">
    <location>
        <begin position="262"/>
        <end position="282"/>
    </location>
</feature>
<sequence length="500" mass="51447">MRQGDSNSAWGDDSVATRDIPSTPPAHVDGGDPRRPELSLWDATSLMIGIVVGTSLFVSPRLVFGNVSSAGQGLLLWGLGGVLSTIGALLFAELAVTYPRGGAYTYLTAAFGRTAGLVYGVAVLTVMLTANIGAMAFAFARYFRSILTDLGLTLEAGERLGPWLAAGAVFALALFNTGGFQMGRMTQNLLTAAKLLGLGLIVLAGFSAAGAARAVLASPEGASGVSADYGLAMVFVLYAFGGWSDAATVAAEVRKRSVNIPWALVGGLAAVTAIYLMVNLAYVRGIGFTALGQADLPARDVMVGAGWGRVAGQGVSLLVMISALGAVQGMLFSGSRAVAAMGADHRVFRWLGEWNHVTHVPTPAVWALTLVSLAQIGLVGTSGGQTLVNGGLSAMNIRPIDWASFGDGFDVLVIGSAPTFWALMFGVGLAFLVLRRQGKTPTEFRAPGGALAPIVYLGTCGFMFWRATDYAGALGLLGLGAGGIGVVLAAFSSRSRATAD</sequence>
<dbReference type="InParanoid" id="A0A517SDX3"/>
<feature type="transmembrane region" description="Helical" evidence="6">
    <location>
        <begin position="195"/>
        <end position="217"/>
    </location>
</feature>
<feature type="transmembrane region" description="Helical" evidence="6">
    <location>
        <begin position="117"/>
        <end position="143"/>
    </location>
</feature>
<dbReference type="EMBL" id="CP036271">
    <property type="protein sequence ID" value="QDT54325.1"/>
    <property type="molecule type" value="Genomic_DNA"/>
</dbReference>
<feature type="transmembrane region" description="Helical" evidence="6">
    <location>
        <begin position="471"/>
        <end position="491"/>
    </location>
</feature>
<keyword evidence="8" id="KW-1185">Reference proteome</keyword>
<feature type="transmembrane region" description="Helical" evidence="6">
    <location>
        <begin position="229"/>
        <end position="250"/>
    </location>
</feature>
<evidence type="ECO:0000256" key="6">
    <source>
        <dbReference type="SAM" id="Phobius"/>
    </source>
</evidence>
<dbReference type="Pfam" id="PF13520">
    <property type="entry name" value="AA_permease_2"/>
    <property type="match status" value="1"/>
</dbReference>
<dbReference type="GO" id="GO:0015179">
    <property type="term" value="F:L-amino acid transmembrane transporter activity"/>
    <property type="evidence" value="ECO:0007669"/>
    <property type="project" value="TreeGrafter"/>
</dbReference>
<evidence type="ECO:0000313" key="7">
    <source>
        <dbReference type="EMBL" id="QDT54325.1"/>
    </source>
</evidence>
<dbReference type="AlphaFoldDB" id="A0A517SDX3"/>
<dbReference type="PANTHER" id="PTHR11785:SF512">
    <property type="entry name" value="SOBREMESA, ISOFORM B"/>
    <property type="match status" value="1"/>
</dbReference>
<evidence type="ECO:0000313" key="8">
    <source>
        <dbReference type="Proteomes" id="UP000315700"/>
    </source>
</evidence>
<dbReference type="PANTHER" id="PTHR11785">
    <property type="entry name" value="AMINO ACID TRANSPORTER"/>
    <property type="match status" value="1"/>
</dbReference>
<dbReference type="GO" id="GO:0016020">
    <property type="term" value="C:membrane"/>
    <property type="evidence" value="ECO:0007669"/>
    <property type="project" value="UniProtKB-SubCell"/>
</dbReference>
<feature type="region of interest" description="Disordered" evidence="5">
    <location>
        <begin position="1"/>
        <end position="34"/>
    </location>
</feature>
<comment type="subcellular location">
    <subcellularLocation>
        <location evidence="1">Membrane</location>
        <topology evidence="1">Multi-pass membrane protein</topology>
    </subcellularLocation>
</comment>
<organism evidence="7 8">
    <name type="scientific">Caulifigura coniformis</name>
    <dbReference type="NCBI Taxonomy" id="2527983"/>
    <lineage>
        <taxon>Bacteria</taxon>
        <taxon>Pseudomonadati</taxon>
        <taxon>Planctomycetota</taxon>
        <taxon>Planctomycetia</taxon>
        <taxon>Planctomycetales</taxon>
        <taxon>Planctomycetaceae</taxon>
        <taxon>Caulifigura</taxon>
    </lineage>
</organism>
<evidence type="ECO:0000256" key="4">
    <source>
        <dbReference type="ARBA" id="ARBA00023136"/>
    </source>
</evidence>
<dbReference type="InterPro" id="IPR002293">
    <property type="entry name" value="AA/rel_permease1"/>
</dbReference>
<name>A0A517SDX3_9PLAN</name>
<protein>
    <submittedName>
        <fullName evidence="7">Serine/threonine exchanger SteT</fullName>
    </submittedName>
</protein>
<feature type="transmembrane region" description="Helical" evidence="6">
    <location>
        <begin position="411"/>
        <end position="434"/>
    </location>
</feature>
<dbReference type="Proteomes" id="UP000315700">
    <property type="component" value="Chromosome"/>
</dbReference>
<feature type="transmembrane region" description="Helical" evidence="6">
    <location>
        <begin position="43"/>
        <end position="62"/>
    </location>
</feature>
<accession>A0A517SDX3</accession>
<dbReference type="PIRSF" id="PIRSF006060">
    <property type="entry name" value="AA_transporter"/>
    <property type="match status" value="1"/>
</dbReference>
<feature type="transmembrane region" description="Helical" evidence="6">
    <location>
        <begin position="446"/>
        <end position="465"/>
    </location>
</feature>
<evidence type="ECO:0000256" key="5">
    <source>
        <dbReference type="SAM" id="MobiDB-lite"/>
    </source>
</evidence>